<dbReference type="WBParaSite" id="PSU_v2.g15320.t1">
    <property type="protein sequence ID" value="PSU_v2.g15320.t1"/>
    <property type="gene ID" value="PSU_v2.g15320"/>
</dbReference>
<dbReference type="InterPro" id="IPR022780">
    <property type="entry name" value="Dynein_light_int_chain"/>
</dbReference>
<evidence type="ECO:0000256" key="1">
    <source>
        <dbReference type="ARBA" id="ARBA00004245"/>
    </source>
</evidence>
<feature type="compositionally biased region" description="Low complexity" evidence="12">
    <location>
        <begin position="380"/>
        <end position="389"/>
    </location>
</feature>
<feature type="compositionally biased region" description="Polar residues" evidence="12">
    <location>
        <begin position="445"/>
        <end position="460"/>
    </location>
</feature>
<dbReference type="GO" id="GO:0000226">
    <property type="term" value="P:microtubule cytoskeleton organization"/>
    <property type="evidence" value="ECO:0007669"/>
    <property type="project" value="TreeGrafter"/>
</dbReference>
<dbReference type="GO" id="GO:0045504">
    <property type="term" value="F:dynein heavy chain binding"/>
    <property type="evidence" value="ECO:0007669"/>
    <property type="project" value="TreeGrafter"/>
</dbReference>
<name>A0A914Y545_9BILA</name>
<dbReference type="Proteomes" id="UP000887577">
    <property type="component" value="Unplaced"/>
</dbReference>
<feature type="region of interest" description="Disordered" evidence="12">
    <location>
        <begin position="427"/>
        <end position="494"/>
    </location>
</feature>
<keyword evidence="6 11" id="KW-0547">Nucleotide-binding</keyword>
<comment type="similarity">
    <text evidence="2 11">Belongs to the dynein light intermediate chain family.</text>
</comment>
<evidence type="ECO:0000256" key="5">
    <source>
        <dbReference type="ARBA" id="ARBA00022701"/>
    </source>
</evidence>
<protein>
    <recommendedName>
        <fullName evidence="11">Dynein light intermediate chain</fullName>
    </recommendedName>
</protein>
<keyword evidence="5 11" id="KW-0493">Microtubule</keyword>
<keyword evidence="10 11" id="KW-0206">Cytoskeleton</keyword>
<feature type="region of interest" description="Disordered" evidence="12">
    <location>
        <begin position="325"/>
        <end position="345"/>
    </location>
</feature>
<feature type="compositionally biased region" description="Polar residues" evidence="12">
    <location>
        <begin position="325"/>
        <end position="342"/>
    </location>
</feature>
<evidence type="ECO:0000256" key="3">
    <source>
        <dbReference type="ARBA" id="ARBA00022448"/>
    </source>
</evidence>
<reference evidence="14" key="1">
    <citation type="submission" date="2022-11" db="UniProtKB">
        <authorList>
            <consortium name="WormBaseParasite"/>
        </authorList>
    </citation>
    <scope>IDENTIFICATION</scope>
</reference>
<evidence type="ECO:0000256" key="4">
    <source>
        <dbReference type="ARBA" id="ARBA00022490"/>
    </source>
</evidence>
<dbReference type="GO" id="GO:0005524">
    <property type="term" value="F:ATP binding"/>
    <property type="evidence" value="ECO:0007669"/>
    <property type="project" value="UniProtKB-KW"/>
</dbReference>
<dbReference type="PANTHER" id="PTHR12688">
    <property type="entry name" value="DYNEIN LIGHT INTERMEDIATE CHAIN"/>
    <property type="match status" value="1"/>
</dbReference>
<dbReference type="PANTHER" id="PTHR12688:SF0">
    <property type="entry name" value="DYNEIN LIGHT INTERMEDIATE CHAIN"/>
    <property type="match status" value="1"/>
</dbReference>
<dbReference type="GO" id="GO:0007018">
    <property type="term" value="P:microtubule-based movement"/>
    <property type="evidence" value="ECO:0007669"/>
    <property type="project" value="InterPro"/>
</dbReference>
<dbReference type="AlphaFoldDB" id="A0A914Y545"/>
<comment type="subunit">
    <text evidence="11">Homodimer. The cytoplasmic dynein 1 complex consists of two catalytic heavy chains (HCs) and a number of non-catalytic subunits presented by intermediate chains (ICs).</text>
</comment>
<evidence type="ECO:0000313" key="14">
    <source>
        <dbReference type="WBParaSite" id="PSU_v2.g15320.t1"/>
    </source>
</evidence>
<feature type="region of interest" description="Disordered" evidence="12">
    <location>
        <begin position="363"/>
        <end position="389"/>
    </location>
</feature>
<keyword evidence="4 11" id="KW-0963">Cytoplasm</keyword>
<dbReference type="SUPFAM" id="SSF52540">
    <property type="entry name" value="P-loop containing nucleoside triphosphate hydrolases"/>
    <property type="match status" value="1"/>
</dbReference>
<dbReference type="Pfam" id="PF05783">
    <property type="entry name" value="DLIC"/>
    <property type="match status" value="2"/>
</dbReference>
<evidence type="ECO:0000256" key="8">
    <source>
        <dbReference type="ARBA" id="ARBA00023017"/>
    </source>
</evidence>
<comment type="function">
    <text evidence="11">Acts as one of several non-catalytic accessory components of the cytoplasmic dynein 1 complex that are thought to be involved in linking dynein to cargos and to adapter proteins that regulate dynein function. Cytoplasmic dynein 1 acts as a motor for the intracellular retrograde motility of vesicles and organelles along microtubules. May play a role in binding dynein to membranous organelles or chromosomes.</text>
</comment>
<evidence type="ECO:0000256" key="9">
    <source>
        <dbReference type="ARBA" id="ARBA00023175"/>
    </source>
</evidence>
<dbReference type="InterPro" id="IPR027417">
    <property type="entry name" value="P-loop_NTPase"/>
</dbReference>
<keyword evidence="3 11" id="KW-0813">Transport</keyword>
<evidence type="ECO:0000256" key="2">
    <source>
        <dbReference type="ARBA" id="ARBA00006831"/>
    </source>
</evidence>
<dbReference type="GO" id="GO:0005874">
    <property type="term" value="C:microtubule"/>
    <property type="evidence" value="ECO:0007669"/>
    <property type="project" value="UniProtKB-KW"/>
</dbReference>
<accession>A0A914Y545</accession>
<organism evidence="13 14">
    <name type="scientific">Panagrolaimus superbus</name>
    <dbReference type="NCBI Taxonomy" id="310955"/>
    <lineage>
        <taxon>Eukaryota</taxon>
        <taxon>Metazoa</taxon>
        <taxon>Ecdysozoa</taxon>
        <taxon>Nematoda</taxon>
        <taxon>Chromadorea</taxon>
        <taxon>Rhabditida</taxon>
        <taxon>Tylenchina</taxon>
        <taxon>Panagrolaimomorpha</taxon>
        <taxon>Panagrolaimoidea</taxon>
        <taxon>Panagrolaimidae</taxon>
        <taxon>Panagrolaimus</taxon>
    </lineage>
</organism>
<keyword evidence="9 11" id="KW-0505">Motor protein</keyword>
<proteinExistence type="inferred from homology"/>
<evidence type="ECO:0000256" key="11">
    <source>
        <dbReference type="RuleBase" id="RU366047"/>
    </source>
</evidence>
<evidence type="ECO:0000256" key="7">
    <source>
        <dbReference type="ARBA" id="ARBA00022840"/>
    </source>
</evidence>
<dbReference type="Gene3D" id="3.40.50.300">
    <property type="entry name" value="P-loop containing nucleotide triphosphate hydrolases"/>
    <property type="match status" value="1"/>
</dbReference>
<dbReference type="GO" id="GO:0005868">
    <property type="term" value="C:cytoplasmic dynein complex"/>
    <property type="evidence" value="ECO:0007669"/>
    <property type="project" value="UniProtKB-UniRule"/>
</dbReference>
<dbReference type="InterPro" id="IPR008467">
    <property type="entry name" value="Dynein1_light_intermed_chain"/>
</dbReference>
<keyword evidence="7 11" id="KW-0067">ATP-binding</keyword>
<keyword evidence="13" id="KW-1185">Reference proteome</keyword>
<comment type="subcellular location">
    <subcellularLocation>
        <location evidence="1 11">Cytoplasm</location>
        <location evidence="1 11">Cytoskeleton</location>
    </subcellularLocation>
</comment>
<dbReference type="GO" id="GO:0005813">
    <property type="term" value="C:centrosome"/>
    <property type="evidence" value="ECO:0007669"/>
    <property type="project" value="TreeGrafter"/>
</dbReference>
<sequence>MAAVHYPVVGPMMQPQPKEEGENPWTQMLAEIGSKPGSNDHGSVVFLGEEFCGKTSLLQRMTKKERPSFSSALEYSFLNIQSDYKDDSYAYQLGSSGAAAFGPSDYVNLPVYLLNGRTEHAPLLKFAFPQHLNKCCIVLMASLLPPENILPSLEKWYKVIEEKINEIYDEKEILAGKQAQIRFWQEYVEPLDTSMHNEHTSVELDPTLLPLESDVLTYNCGVPIVVVLSKCDQYNEFNDDQLNRIQYHVRNFCINRGAALFYTSAKDDRNTHLLYKYLAHRVYNLSFTTPAYIVERDSVFIPSGWDSVQKLEIVKEMLSDLSLPQPTNDEIRSNTNKESTVTTEEDEQTFLARLQLLLNEPVNASPKREPTITTKHSLTPQAASVAAPQDAASPIMSFFGNLMKTQSKTASSSTSTVDPSAHFQKILNNSKPKKAPTAGLGGDQSPRTGLTANSSASALSDQDMDDNESVKSGDPNLTPTIDYAGESQPNSARD</sequence>
<evidence type="ECO:0000256" key="12">
    <source>
        <dbReference type="SAM" id="MobiDB-lite"/>
    </source>
</evidence>
<evidence type="ECO:0000256" key="6">
    <source>
        <dbReference type="ARBA" id="ARBA00022741"/>
    </source>
</evidence>
<keyword evidence="8 11" id="KW-0243">Dynein</keyword>
<evidence type="ECO:0000313" key="13">
    <source>
        <dbReference type="Proteomes" id="UP000887577"/>
    </source>
</evidence>
<evidence type="ECO:0000256" key="10">
    <source>
        <dbReference type="ARBA" id="ARBA00023212"/>
    </source>
</evidence>